<feature type="domain" description="GmrSD restriction endonucleases C-terminal" evidence="2">
    <location>
        <begin position="340"/>
        <end position="487"/>
    </location>
</feature>
<name>A0A3Q9NS03_BREAU</name>
<dbReference type="PANTHER" id="PTHR35149">
    <property type="entry name" value="SLL5132 PROTEIN"/>
    <property type="match status" value="1"/>
</dbReference>
<dbReference type="RefSeq" id="WP_127363081.1">
    <property type="nucleotide sequence ID" value="NZ_CP025330.1"/>
</dbReference>
<dbReference type="InterPro" id="IPR040843">
    <property type="entry name" value="RAMA"/>
</dbReference>
<evidence type="ECO:0000259" key="3">
    <source>
        <dbReference type="Pfam" id="PF18755"/>
    </source>
</evidence>
<accession>A0A3Q9NS03</accession>
<dbReference type="PANTHER" id="PTHR35149:SF1">
    <property type="entry name" value="DUF5655 DOMAIN-CONTAINING PROTEIN"/>
    <property type="match status" value="1"/>
</dbReference>
<dbReference type="Pfam" id="PF07510">
    <property type="entry name" value="GmrSD_C"/>
    <property type="match status" value="1"/>
</dbReference>
<dbReference type="Pfam" id="PF18755">
    <property type="entry name" value="RAMA"/>
    <property type="match status" value="1"/>
</dbReference>
<dbReference type="Pfam" id="PF03235">
    <property type="entry name" value="GmrSD_N"/>
    <property type="match status" value="1"/>
</dbReference>
<dbReference type="InterPro" id="IPR004919">
    <property type="entry name" value="GmrSD_N"/>
</dbReference>
<evidence type="ECO:0000313" key="4">
    <source>
        <dbReference type="EMBL" id="AZT93934.1"/>
    </source>
</evidence>
<reference evidence="4 5" key="2">
    <citation type="submission" date="2019-01" db="EMBL/GenBank/DDBJ databases">
        <title>Comparative genomic analysis of Brevibacterium aurantiacum sheds light on its evolution and its adaptation to smear-ripened cheeses.</title>
        <authorList>
            <person name="Moineau S."/>
        </authorList>
    </citation>
    <scope>NUCLEOTIDE SEQUENCE [LARGE SCALE GENOMIC DNA]</scope>
    <source>
        <strain evidence="4 5">SMQ-1417</strain>
    </source>
</reference>
<protein>
    <recommendedName>
        <fullName evidence="6">DUF1524 domain-containing protein</fullName>
    </recommendedName>
</protein>
<sequence>MSRRSWTQLAGQVQALVENPSDYRFNVNDQFKLWPTNRDRNAFAAVMSAPAPVDYEAYGQSRLGEAHRFFAESVREWLGDDDGAEKRGRMLVATIMDRLEIASIRLAEDEDAQAIFETLNARGTPLSAADLIKNFVFQNFPGTDEEAERAYYSYWADFETPWWEQLITSGRIKNSRSSLFLWQWLVARTLDYFPIREVFTQFKHYVNTSAKDVDALLHEIRAAADKYRAIIDRSENPNGVLSRTELFSYRVGLLDSEIARPLLIWLDEPEQAGISSADRDQILAVLESWFVRRALVKASSKGSNRFVIDLLRRLSATSKDQLVEATRDYLASNHTDTGYWPDDSELKSVLNDAPAYTKYRRDRLRMVFEALEDSRRGYPDGRQLTMGPIVRGKGTIEHLMPQKWRKHWAAELTEDEEINRDKAIQQLGNLTLVTQKLNSKFSNGPWKTKHEQFLTYDDVLITKDALNLVSDSWDESTIERRTTQLVEQIVEVWPVPTGHVGLQQPAASHTTSNVDIAQLVDSGWIEVGTELVPRSSKYKGHSAFVAQDGRLFIDETPYQSPSAAAGSLQRSMTNGWWWWVIETSQKTLAELRTEYIASIGEEELEEEGEKPD</sequence>
<evidence type="ECO:0000259" key="1">
    <source>
        <dbReference type="Pfam" id="PF03235"/>
    </source>
</evidence>
<evidence type="ECO:0000313" key="5">
    <source>
        <dbReference type="Proteomes" id="UP000283000"/>
    </source>
</evidence>
<gene>
    <name evidence="4" type="ORF">CXR23_12935</name>
</gene>
<proteinExistence type="predicted"/>
<evidence type="ECO:0008006" key="6">
    <source>
        <dbReference type="Google" id="ProtNLM"/>
    </source>
</evidence>
<organism evidence="4 5">
    <name type="scientific">Brevibacterium aurantiacum</name>
    <dbReference type="NCBI Taxonomy" id="273384"/>
    <lineage>
        <taxon>Bacteria</taxon>
        <taxon>Bacillati</taxon>
        <taxon>Actinomycetota</taxon>
        <taxon>Actinomycetes</taxon>
        <taxon>Micrococcales</taxon>
        <taxon>Brevibacteriaceae</taxon>
        <taxon>Brevibacterium</taxon>
    </lineage>
</organism>
<evidence type="ECO:0000259" key="2">
    <source>
        <dbReference type="Pfam" id="PF07510"/>
    </source>
</evidence>
<feature type="domain" description="GmrSD restriction endonucleases N-terminal" evidence="1">
    <location>
        <begin position="27"/>
        <end position="137"/>
    </location>
</feature>
<feature type="domain" description="RAMA" evidence="3">
    <location>
        <begin position="504"/>
        <end position="598"/>
    </location>
</feature>
<dbReference type="InterPro" id="IPR011089">
    <property type="entry name" value="GmrSD_C"/>
</dbReference>
<reference evidence="4 5" key="1">
    <citation type="submission" date="2017-12" db="EMBL/GenBank/DDBJ databases">
        <authorList>
            <person name="Levesque S."/>
        </authorList>
    </citation>
    <scope>NUCLEOTIDE SEQUENCE [LARGE SCALE GENOMIC DNA]</scope>
    <source>
        <strain evidence="4 5">SMQ-1417</strain>
    </source>
</reference>
<dbReference type="Proteomes" id="UP000283000">
    <property type="component" value="Chromosome"/>
</dbReference>
<dbReference type="AlphaFoldDB" id="A0A3Q9NS03"/>
<dbReference type="EMBL" id="CP025330">
    <property type="protein sequence ID" value="AZT93934.1"/>
    <property type="molecule type" value="Genomic_DNA"/>
</dbReference>